<dbReference type="Proteomes" id="UP000550729">
    <property type="component" value="Unassembled WGS sequence"/>
</dbReference>
<organism evidence="1 2">
    <name type="scientific">Gordonia asplenii</name>
    <dbReference type="NCBI Taxonomy" id="2725283"/>
    <lineage>
        <taxon>Bacteria</taxon>
        <taxon>Bacillati</taxon>
        <taxon>Actinomycetota</taxon>
        <taxon>Actinomycetes</taxon>
        <taxon>Mycobacteriales</taxon>
        <taxon>Gordoniaceae</taxon>
        <taxon>Gordonia</taxon>
    </lineage>
</organism>
<dbReference type="RefSeq" id="WP_170192355.1">
    <property type="nucleotide sequence ID" value="NZ_JABBNB010000001.1"/>
</dbReference>
<proteinExistence type="predicted"/>
<dbReference type="InterPro" id="IPR038461">
    <property type="entry name" value="Schlafen_AlbA_2_dom_sf"/>
</dbReference>
<name>A0A848KNL2_9ACTN</name>
<dbReference type="EMBL" id="JABBNB010000001">
    <property type="protein sequence ID" value="NMN99869.1"/>
    <property type="molecule type" value="Genomic_DNA"/>
</dbReference>
<sequence length="338" mass="38404">MSEEARELLDTEGESGRFEFKRDAAAVKATVLVAAANWVASDRAREMVTLLVGVDEVEDATTGLARGQIRGLPDLHQSIERIQNVVGDTLPTPVDVTFIEEGTKTDTPFLRLEIRPTYAPHFDSSGRRVTRNNASTRPLSDEEMLDIYLNRESIKFEERFSAIVDEVTQRVVALSAQLEEVADRIDHASSAAWEAASNADESRTLAERLDYDIQSVLEKVENPMPSNVRCFFELREKRQTVWRRYSYDVALRPTKATPKLTARLRAVLAEPIDPEIWAANRAETELWEEVLKERGDRGSMAQWSRAVRKREEFQLDMAPQLDDIIGQLTREAEDIRND</sequence>
<dbReference type="AlphaFoldDB" id="A0A848KNL2"/>
<keyword evidence="2" id="KW-1185">Reference proteome</keyword>
<evidence type="ECO:0008006" key="3">
    <source>
        <dbReference type="Google" id="ProtNLM"/>
    </source>
</evidence>
<reference evidence="1 2" key="1">
    <citation type="submission" date="2020-04" db="EMBL/GenBank/DDBJ databases">
        <title>Gordonia sp. nov. TBRC 11910.</title>
        <authorList>
            <person name="Suriyachadkun C."/>
        </authorList>
    </citation>
    <scope>NUCLEOTIDE SEQUENCE [LARGE SCALE GENOMIC DNA]</scope>
    <source>
        <strain evidence="1 2">TBRC 11910</strain>
    </source>
</reference>
<comment type="caution">
    <text evidence="1">The sequence shown here is derived from an EMBL/GenBank/DDBJ whole genome shotgun (WGS) entry which is preliminary data.</text>
</comment>
<accession>A0A848KNL2</accession>
<evidence type="ECO:0000313" key="2">
    <source>
        <dbReference type="Proteomes" id="UP000550729"/>
    </source>
</evidence>
<gene>
    <name evidence="1" type="ORF">HH308_01400</name>
</gene>
<protein>
    <recommendedName>
        <fullName evidence="3">DNA-binding protein</fullName>
    </recommendedName>
</protein>
<evidence type="ECO:0000313" key="1">
    <source>
        <dbReference type="EMBL" id="NMN99869.1"/>
    </source>
</evidence>
<dbReference type="Gene3D" id="3.30.950.30">
    <property type="entry name" value="Schlafen, AAA domain"/>
    <property type="match status" value="1"/>
</dbReference>